<name>A0AAV4N8E8_CAEEX</name>
<dbReference type="InterPro" id="IPR036047">
    <property type="entry name" value="F-box-like_dom_sf"/>
</dbReference>
<evidence type="ECO:0000256" key="2">
    <source>
        <dbReference type="SAM" id="MobiDB-lite"/>
    </source>
</evidence>
<dbReference type="InterPro" id="IPR006553">
    <property type="entry name" value="Leu-rich_rpt_Cys-con_subtyp"/>
</dbReference>
<evidence type="ECO:0000313" key="5">
    <source>
        <dbReference type="Proteomes" id="UP001054945"/>
    </source>
</evidence>
<dbReference type="FunFam" id="1.20.1280.50:FF:000059">
    <property type="entry name" value="Partner of Paired"/>
    <property type="match status" value="1"/>
</dbReference>
<dbReference type="CDD" id="cd22125">
    <property type="entry name" value="F-box_FBXL14"/>
    <property type="match status" value="1"/>
</dbReference>
<evidence type="ECO:0000313" key="4">
    <source>
        <dbReference type="EMBL" id="GIX79961.1"/>
    </source>
</evidence>
<dbReference type="InterPro" id="IPR001810">
    <property type="entry name" value="F-box_dom"/>
</dbReference>
<dbReference type="InterPro" id="IPR050648">
    <property type="entry name" value="F-box_LRR-repeat"/>
</dbReference>
<accession>A0AAV4N8E8</accession>
<dbReference type="InterPro" id="IPR032675">
    <property type="entry name" value="LRR_dom_sf"/>
</dbReference>
<dbReference type="InterPro" id="IPR047932">
    <property type="entry name" value="FBXL14_F-box"/>
</dbReference>
<dbReference type="AlphaFoldDB" id="A0AAV4N8E8"/>
<dbReference type="Gene3D" id="3.80.10.10">
    <property type="entry name" value="Ribonuclease Inhibitor"/>
    <property type="match status" value="1"/>
</dbReference>
<sequence>MKSKNGQQSSQRTAQLLTTSESQKFENCTHQLRKVLSPHSLPPFPKPLVEKEKKRREKRRRKEKKKCAFLLRGRGNVGRSLSVVSFCANFGVVASLFFECQNIMEGNERLETHVSCLYPEILALIFSYLDVKDKGSAAQVCIAWREAAYHKSVWRGVEAKLHLRRSNPSLFQSLVQRGIRRVQVLSIRRSLRDVVHGIPNIESLNLIGCYNLSDLWLCQGLNQDVPTLTVLNLSMCKQITDQSLRKISEHATNLQELDLGGCSNVTNSGLLMIAWGSRNEKPEPP</sequence>
<proteinExistence type="predicted"/>
<dbReference type="SUPFAM" id="SSF52047">
    <property type="entry name" value="RNI-like"/>
    <property type="match status" value="1"/>
</dbReference>
<evidence type="ECO:0000259" key="3">
    <source>
        <dbReference type="Pfam" id="PF12937"/>
    </source>
</evidence>
<reference evidence="4 5" key="1">
    <citation type="submission" date="2021-06" db="EMBL/GenBank/DDBJ databases">
        <title>Caerostris extrusa draft genome.</title>
        <authorList>
            <person name="Kono N."/>
            <person name="Arakawa K."/>
        </authorList>
    </citation>
    <scope>NUCLEOTIDE SEQUENCE [LARGE SCALE GENOMIC DNA]</scope>
</reference>
<dbReference type="InterPro" id="IPR001611">
    <property type="entry name" value="Leu-rich_rpt"/>
</dbReference>
<evidence type="ECO:0000256" key="1">
    <source>
        <dbReference type="ARBA" id="ARBA00022786"/>
    </source>
</evidence>
<dbReference type="Pfam" id="PF12937">
    <property type="entry name" value="F-box-like"/>
    <property type="match status" value="1"/>
</dbReference>
<keyword evidence="5" id="KW-1185">Reference proteome</keyword>
<keyword evidence="1" id="KW-0833">Ubl conjugation pathway</keyword>
<dbReference type="SUPFAM" id="SSF81383">
    <property type="entry name" value="F-box domain"/>
    <property type="match status" value="1"/>
</dbReference>
<dbReference type="SMART" id="SM00367">
    <property type="entry name" value="LRR_CC"/>
    <property type="match status" value="3"/>
</dbReference>
<gene>
    <name evidence="4" type="primary">FBXL14</name>
    <name evidence="4" type="ORF">CEXT_684631</name>
</gene>
<dbReference type="Pfam" id="PF13516">
    <property type="entry name" value="LRR_6"/>
    <property type="match status" value="2"/>
</dbReference>
<dbReference type="EMBL" id="BPLR01020556">
    <property type="protein sequence ID" value="GIX79961.1"/>
    <property type="molecule type" value="Genomic_DNA"/>
</dbReference>
<organism evidence="4 5">
    <name type="scientific">Caerostris extrusa</name>
    <name type="common">Bark spider</name>
    <name type="synonym">Caerostris bankana</name>
    <dbReference type="NCBI Taxonomy" id="172846"/>
    <lineage>
        <taxon>Eukaryota</taxon>
        <taxon>Metazoa</taxon>
        <taxon>Ecdysozoa</taxon>
        <taxon>Arthropoda</taxon>
        <taxon>Chelicerata</taxon>
        <taxon>Arachnida</taxon>
        <taxon>Araneae</taxon>
        <taxon>Araneomorphae</taxon>
        <taxon>Entelegynae</taxon>
        <taxon>Araneoidea</taxon>
        <taxon>Araneidae</taxon>
        <taxon>Caerostris</taxon>
    </lineage>
</organism>
<feature type="region of interest" description="Disordered" evidence="2">
    <location>
        <begin position="34"/>
        <end position="63"/>
    </location>
</feature>
<feature type="compositionally biased region" description="Basic residues" evidence="2">
    <location>
        <begin position="53"/>
        <end position="63"/>
    </location>
</feature>
<dbReference type="Proteomes" id="UP001054945">
    <property type="component" value="Unassembled WGS sequence"/>
</dbReference>
<dbReference type="GO" id="GO:0005737">
    <property type="term" value="C:cytoplasm"/>
    <property type="evidence" value="ECO:0007669"/>
    <property type="project" value="TreeGrafter"/>
</dbReference>
<feature type="domain" description="F-box" evidence="3">
    <location>
        <begin position="119"/>
        <end position="155"/>
    </location>
</feature>
<protein>
    <recommendedName>
        <fullName evidence="3">F-box domain-containing protein</fullName>
    </recommendedName>
</protein>
<dbReference type="PANTHER" id="PTHR13382">
    <property type="entry name" value="MITOCHONDRIAL ATP SYNTHASE COUPLING FACTOR B"/>
    <property type="match status" value="1"/>
</dbReference>
<comment type="caution">
    <text evidence="4">The sequence shown here is derived from an EMBL/GenBank/DDBJ whole genome shotgun (WGS) entry which is preliminary data.</text>
</comment>